<feature type="transmembrane region" description="Helical" evidence="1">
    <location>
        <begin position="179"/>
        <end position="200"/>
    </location>
</feature>
<keyword evidence="1" id="KW-0812">Transmembrane</keyword>
<accession>A0A5M6ZIL6</accession>
<proteinExistence type="predicted"/>
<reference evidence="2 3" key="1">
    <citation type="submission" date="2019-09" db="EMBL/GenBank/DDBJ databases">
        <authorList>
            <person name="Kevbrin V."/>
            <person name="Grouzdev D.S."/>
        </authorList>
    </citation>
    <scope>NUCLEOTIDE SEQUENCE [LARGE SCALE GENOMIC DNA]</scope>
    <source>
        <strain evidence="2 3">G-192</strain>
    </source>
</reference>
<keyword evidence="3" id="KW-1185">Reference proteome</keyword>
<feature type="transmembrane region" description="Helical" evidence="1">
    <location>
        <begin position="132"/>
        <end position="151"/>
    </location>
</feature>
<feature type="transmembrane region" description="Helical" evidence="1">
    <location>
        <begin position="20"/>
        <end position="41"/>
    </location>
</feature>
<evidence type="ECO:0000256" key="1">
    <source>
        <dbReference type="SAM" id="Phobius"/>
    </source>
</evidence>
<comment type="caution">
    <text evidence="2">The sequence shown here is derived from an EMBL/GenBank/DDBJ whole genome shotgun (WGS) entry which is preliminary data.</text>
</comment>
<dbReference type="AlphaFoldDB" id="A0A5M6ZIL6"/>
<feature type="transmembrane region" description="Helical" evidence="1">
    <location>
        <begin position="94"/>
        <end position="112"/>
    </location>
</feature>
<name>A0A5M6ZIL6_9PROT</name>
<protein>
    <submittedName>
        <fullName evidence="2">Uncharacterized protein</fullName>
    </submittedName>
</protein>
<keyword evidence="1" id="KW-1133">Transmembrane helix</keyword>
<dbReference type="Proteomes" id="UP000325122">
    <property type="component" value="Unassembled WGS sequence"/>
</dbReference>
<dbReference type="EMBL" id="VWOJ01000002">
    <property type="protein sequence ID" value="KAA5803547.1"/>
    <property type="molecule type" value="Genomic_DNA"/>
</dbReference>
<evidence type="ECO:0000313" key="3">
    <source>
        <dbReference type="Proteomes" id="UP000325122"/>
    </source>
</evidence>
<keyword evidence="1" id="KW-0472">Membrane</keyword>
<evidence type="ECO:0000313" key="2">
    <source>
        <dbReference type="EMBL" id="KAA5803547.1"/>
    </source>
</evidence>
<organism evidence="2 3">
    <name type="scientific">Alkalicaulis satelles</name>
    <dbReference type="NCBI Taxonomy" id="2609175"/>
    <lineage>
        <taxon>Bacteria</taxon>
        <taxon>Pseudomonadati</taxon>
        <taxon>Pseudomonadota</taxon>
        <taxon>Alphaproteobacteria</taxon>
        <taxon>Maricaulales</taxon>
        <taxon>Maricaulaceae</taxon>
        <taxon>Alkalicaulis</taxon>
    </lineage>
</organism>
<dbReference type="RefSeq" id="WP_150022815.1">
    <property type="nucleotide sequence ID" value="NZ_VWOJ01000002.1"/>
</dbReference>
<feature type="transmembrane region" description="Helical" evidence="1">
    <location>
        <begin position="47"/>
        <end position="65"/>
    </location>
</feature>
<sequence>MSFYIRMPSGRVPRRSRISLRLASLTVLIAYPAGCLIQLIFDHPGPGVTGLALVLLAVLAFFWLAPSQVQRIAGEQVCQLDDVERDLRRRAYAFSYQVLTGLMAAGIFYLAVANDDTRLTLWAPQTYAHWNAIFWGVLLYSFTLPSAWLAWTLPAPDAEDEAEADRSADEPAEKPRARWWLWGLLASGAAVGFVLARVLAP</sequence>
<gene>
    <name evidence="2" type="ORF">F1654_07010</name>
</gene>